<evidence type="ECO:0000256" key="2">
    <source>
        <dbReference type="ARBA" id="ARBA00022771"/>
    </source>
</evidence>
<accession>A0A3Q4BGH9</accession>
<dbReference type="InterPro" id="IPR002893">
    <property type="entry name" value="Znf_MYND"/>
</dbReference>
<evidence type="ECO:0000256" key="1">
    <source>
        <dbReference type="ARBA" id="ARBA00022723"/>
    </source>
</evidence>
<feature type="domain" description="MYND-type" evidence="5">
    <location>
        <begin position="20"/>
        <end position="57"/>
    </location>
</feature>
<keyword evidence="3" id="KW-0862">Zinc</keyword>
<proteinExistence type="predicted"/>
<evidence type="ECO:0000256" key="3">
    <source>
        <dbReference type="ARBA" id="ARBA00022833"/>
    </source>
</evidence>
<dbReference type="PANTHER" id="PTHR46533:SF1">
    <property type="entry name" value="ZINC FINGER MYND DOMAIN-CONTAINING PROTEIN 12"/>
    <property type="match status" value="1"/>
</dbReference>
<reference evidence="6" key="1">
    <citation type="submission" date="2025-08" db="UniProtKB">
        <authorList>
            <consortium name="Ensembl"/>
        </authorList>
    </citation>
    <scope>IDENTIFICATION</scope>
</reference>
<dbReference type="SUPFAM" id="SSF144232">
    <property type="entry name" value="HIT/MYND zinc finger-like"/>
    <property type="match status" value="1"/>
</dbReference>
<dbReference type="PANTHER" id="PTHR46533">
    <property type="entry name" value="ZINC FINGER MYND DOMAIN-CONTAINING PROTEIN 12"/>
    <property type="match status" value="1"/>
</dbReference>
<evidence type="ECO:0000256" key="4">
    <source>
        <dbReference type="PROSITE-ProRule" id="PRU00134"/>
    </source>
</evidence>
<dbReference type="PROSITE" id="PS01360">
    <property type="entry name" value="ZF_MYND_1"/>
    <property type="match status" value="1"/>
</dbReference>
<keyword evidence="1" id="KW-0479">Metal-binding</keyword>
<protein>
    <recommendedName>
        <fullName evidence="5">MYND-type domain-containing protein</fullName>
    </recommendedName>
</protein>
<evidence type="ECO:0000313" key="6">
    <source>
        <dbReference type="Ensembl" id="ENSMMOP00000018455.1"/>
    </source>
</evidence>
<keyword evidence="7" id="KW-1185">Reference proteome</keyword>
<dbReference type="Proteomes" id="UP000261620">
    <property type="component" value="Unplaced"/>
</dbReference>
<evidence type="ECO:0000259" key="5">
    <source>
        <dbReference type="PROSITE" id="PS50865"/>
    </source>
</evidence>
<evidence type="ECO:0000313" key="7">
    <source>
        <dbReference type="Proteomes" id="UP000261620"/>
    </source>
</evidence>
<dbReference type="Pfam" id="PF01753">
    <property type="entry name" value="zf-MYND"/>
    <property type="match status" value="1"/>
</dbReference>
<name>A0A3Q4BGH9_MOLML</name>
<dbReference type="GO" id="GO:0008270">
    <property type="term" value="F:zinc ion binding"/>
    <property type="evidence" value="ECO:0007669"/>
    <property type="project" value="UniProtKB-KW"/>
</dbReference>
<dbReference type="Ensembl" id="ENSMMOT00000018755.1">
    <property type="protein sequence ID" value="ENSMMOP00000018455.1"/>
    <property type="gene ID" value="ENSMMOG00000013968.1"/>
</dbReference>
<keyword evidence="2 4" id="KW-0863">Zinc-finger</keyword>
<dbReference type="AlphaFoldDB" id="A0A3Q4BGH9"/>
<sequence length="358" mass="40366">MGTTSKIFPLALAKGTEKLCEVCQRRAYLQCTECGVTFYCETEHQQADWVGIHERICQLLVPIRTSMPGSCWWNSDVERHLKKLIEICRLVAESKLSEGKHQEALPAAQFYLRCSMDVHGPNTTQLVPAYLLLADANMRKERSQTGSPETRLFSAEWIVFRNPDCSHAIHHRLHRSLGRLNVLTGNLDAALMNFANDVYIACEEYGLDSIILSDGYFLMAGVFAKQGKMPITRSLYSEVARTWHSHLTKLVEAQIQNAWDPDMMEPSYAKCIEVDEMFSTMLEFEQNDSRKDSAQVALVACCLAMVWLLGGDSLKALGFCNTALQASQLIPNHDLTESIRSLLQLAQRLQPEPQPDSH</sequence>
<dbReference type="PROSITE" id="PS50865">
    <property type="entry name" value="ZF_MYND_2"/>
    <property type="match status" value="1"/>
</dbReference>
<organism evidence="6 7">
    <name type="scientific">Mola mola</name>
    <name type="common">Ocean sunfish</name>
    <name type="synonym">Tetraodon mola</name>
    <dbReference type="NCBI Taxonomy" id="94237"/>
    <lineage>
        <taxon>Eukaryota</taxon>
        <taxon>Metazoa</taxon>
        <taxon>Chordata</taxon>
        <taxon>Craniata</taxon>
        <taxon>Vertebrata</taxon>
        <taxon>Euteleostomi</taxon>
        <taxon>Actinopterygii</taxon>
        <taxon>Neopterygii</taxon>
        <taxon>Teleostei</taxon>
        <taxon>Neoteleostei</taxon>
        <taxon>Acanthomorphata</taxon>
        <taxon>Eupercaria</taxon>
        <taxon>Tetraodontiformes</taxon>
        <taxon>Molidae</taxon>
        <taxon>Mola</taxon>
    </lineage>
</organism>
<reference evidence="6" key="2">
    <citation type="submission" date="2025-09" db="UniProtKB">
        <authorList>
            <consortium name="Ensembl"/>
        </authorList>
    </citation>
    <scope>IDENTIFICATION</scope>
</reference>
<dbReference type="Gene3D" id="6.10.140.2220">
    <property type="match status" value="1"/>
</dbReference>
<dbReference type="InterPro" id="IPR053248">
    <property type="entry name" value="Zinc_finger_MYND_domain"/>
</dbReference>